<feature type="transmembrane region" description="Helical" evidence="6">
    <location>
        <begin position="369"/>
        <end position="390"/>
    </location>
</feature>
<feature type="transmembrane region" description="Helical" evidence="6">
    <location>
        <begin position="44"/>
        <end position="65"/>
    </location>
</feature>
<dbReference type="GO" id="GO:0005886">
    <property type="term" value="C:plasma membrane"/>
    <property type="evidence" value="ECO:0007669"/>
    <property type="project" value="UniProtKB-SubCell"/>
</dbReference>
<evidence type="ECO:0000256" key="3">
    <source>
        <dbReference type="ARBA" id="ARBA00022692"/>
    </source>
</evidence>
<evidence type="ECO:0000256" key="2">
    <source>
        <dbReference type="ARBA" id="ARBA00022475"/>
    </source>
</evidence>
<comment type="caution">
    <text evidence="7">The sequence shown here is derived from an EMBL/GenBank/DDBJ whole genome shotgun (WGS) entry which is preliminary data.</text>
</comment>
<keyword evidence="2" id="KW-1003">Cell membrane</keyword>
<feature type="transmembrane region" description="Helical" evidence="6">
    <location>
        <begin position="305"/>
        <end position="332"/>
    </location>
</feature>
<feature type="transmembrane region" description="Helical" evidence="6">
    <location>
        <begin position="244"/>
        <end position="262"/>
    </location>
</feature>
<feature type="transmembrane region" description="Helical" evidence="6">
    <location>
        <begin position="152"/>
        <end position="172"/>
    </location>
</feature>
<accession>A0A644WEE0</accession>
<dbReference type="EMBL" id="VSSQ01000853">
    <property type="protein sequence ID" value="MPM02216.1"/>
    <property type="molecule type" value="Genomic_DNA"/>
</dbReference>
<sequence>MKIISGRSSLFKNILTLFSGTVIAQALPILLSPVLSRVYNPEDFAVLAIITPLITIGATLSTLRLDIAVVIPKEESEARDLLSTALVFNLLIVASSAVVVLLVQLLLPFGSLLTDSTSKLLWYIPPGVFAIGWYTTYNYWSTRNKTYRNNAISKVVQAVITIVVSIVFGYFIPGAEGLVLGLVAGYLIGLVVLYYRQRKEVSLSLITGYSRKKSGTTLKKYRNFIFVNTPHAALNIFVDQGIVYFLKMFFVNNIIGGFAFAFRYTKAPLGIITSSISQVFYEEASKKANAGEDIRPLMVKIQKNLFLFTFPFYIVGLIWAPKIFSFVFSPAYYQAGEIAALLLPWIYLNFLISPISGITLIFNKQKEALLLSVVDLLLRIATICVGGWFGDWELTFFLMSFICSFYLIFAGWWYFRIANPEKINRY</sequence>
<feature type="transmembrane region" description="Helical" evidence="6">
    <location>
        <begin position="396"/>
        <end position="415"/>
    </location>
</feature>
<evidence type="ECO:0000256" key="6">
    <source>
        <dbReference type="SAM" id="Phobius"/>
    </source>
</evidence>
<gene>
    <name evidence="7" type="ORF">SDC9_48461</name>
</gene>
<feature type="transmembrane region" description="Helical" evidence="6">
    <location>
        <begin position="221"/>
        <end position="238"/>
    </location>
</feature>
<feature type="transmembrane region" description="Helical" evidence="6">
    <location>
        <begin position="120"/>
        <end position="140"/>
    </location>
</feature>
<feature type="transmembrane region" description="Helical" evidence="6">
    <location>
        <begin position="338"/>
        <end position="362"/>
    </location>
</feature>
<feature type="transmembrane region" description="Helical" evidence="6">
    <location>
        <begin position="86"/>
        <end position="108"/>
    </location>
</feature>
<keyword evidence="4 6" id="KW-1133">Transmembrane helix</keyword>
<evidence type="ECO:0000256" key="5">
    <source>
        <dbReference type="ARBA" id="ARBA00023136"/>
    </source>
</evidence>
<evidence type="ECO:0000313" key="7">
    <source>
        <dbReference type="EMBL" id="MPM02216.1"/>
    </source>
</evidence>
<evidence type="ECO:0000256" key="1">
    <source>
        <dbReference type="ARBA" id="ARBA00004651"/>
    </source>
</evidence>
<comment type="subcellular location">
    <subcellularLocation>
        <location evidence="1">Cell membrane</location>
        <topology evidence="1">Multi-pass membrane protein</topology>
    </subcellularLocation>
</comment>
<evidence type="ECO:0008006" key="8">
    <source>
        <dbReference type="Google" id="ProtNLM"/>
    </source>
</evidence>
<dbReference type="PANTHER" id="PTHR30250:SF28">
    <property type="entry name" value="POLYSACCHARIDE BIOSYNTHESIS PROTEIN"/>
    <property type="match status" value="1"/>
</dbReference>
<keyword evidence="3 6" id="KW-0812">Transmembrane</keyword>
<reference evidence="7" key="1">
    <citation type="submission" date="2019-08" db="EMBL/GenBank/DDBJ databases">
        <authorList>
            <person name="Kucharzyk K."/>
            <person name="Murdoch R.W."/>
            <person name="Higgins S."/>
            <person name="Loffler F."/>
        </authorList>
    </citation>
    <scope>NUCLEOTIDE SEQUENCE</scope>
</reference>
<feature type="transmembrane region" description="Helical" evidence="6">
    <location>
        <begin position="12"/>
        <end position="32"/>
    </location>
</feature>
<proteinExistence type="predicted"/>
<feature type="transmembrane region" description="Helical" evidence="6">
    <location>
        <begin position="178"/>
        <end position="195"/>
    </location>
</feature>
<organism evidence="7">
    <name type="scientific">bioreactor metagenome</name>
    <dbReference type="NCBI Taxonomy" id="1076179"/>
    <lineage>
        <taxon>unclassified sequences</taxon>
        <taxon>metagenomes</taxon>
        <taxon>ecological metagenomes</taxon>
    </lineage>
</organism>
<dbReference type="InterPro" id="IPR050833">
    <property type="entry name" value="Poly_Biosynth_Transport"/>
</dbReference>
<keyword evidence="5 6" id="KW-0472">Membrane</keyword>
<evidence type="ECO:0000256" key="4">
    <source>
        <dbReference type="ARBA" id="ARBA00022989"/>
    </source>
</evidence>
<protein>
    <recommendedName>
        <fullName evidence="8">Polysaccharide biosynthesis protein C-terminal domain-containing protein</fullName>
    </recommendedName>
</protein>
<dbReference type="AlphaFoldDB" id="A0A644WEE0"/>
<dbReference type="Pfam" id="PF13440">
    <property type="entry name" value="Polysacc_synt_3"/>
    <property type="match status" value="1"/>
</dbReference>
<dbReference type="PANTHER" id="PTHR30250">
    <property type="entry name" value="PST FAMILY PREDICTED COLANIC ACID TRANSPORTER"/>
    <property type="match status" value="1"/>
</dbReference>
<name>A0A644WEE0_9ZZZZ</name>